<gene>
    <name evidence="1" type="ORF">SLS60_007565</name>
</gene>
<dbReference type="PANTHER" id="PTHR43431">
    <property type="entry name" value="OXIDOREDUCTASE, SHORT CHAIN DEHYDROGENASE/REDUCTASE FAMILY (AFU_ORTHOLOGUE AFUA_5G14000)"/>
    <property type="match status" value="1"/>
</dbReference>
<proteinExistence type="predicted"/>
<organism evidence="1 2">
    <name type="scientific">Paraconiothyrium brasiliense</name>
    <dbReference type="NCBI Taxonomy" id="300254"/>
    <lineage>
        <taxon>Eukaryota</taxon>
        <taxon>Fungi</taxon>
        <taxon>Dikarya</taxon>
        <taxon>Ascomycota</taxon>
        <taxon>Pezizomycotina</taxon>
        <taxon>Dothideomycetes</taxon>
        <taxon>Pleosporomycetidae</taxon>
        <taxon>Pleosporales</taxon>
        <taxon>Massarineae</taxon>
        <taxon>Didymosphaeriaceae</taxon>
        <taxon>Paraconiothyrium</taxon>
    </lineage>
</organism>
<dbReference type="PRINTS" id="PR00081">
    <property type="entry name" value="GDHRDH"/>
</dbReference>
<dbReference type="Pfam" id="PF00106">
    <property type="entry name" value="adh_short"/>
    <property type="match status" value="2"/>
</dbReference>
<dbReference type="InterPro" id="IPR002347">
    <property type="entry name" value="SDR_fam"/>
</dbReference>
<accession>A0ABR3R5R5</accession>
<dbReference type="EMBL" id="JAKJXO020000010">
    <property type="protein sequence ID" value="KAL1599761.1"/>
    <property type="molecule type" value="Genomic_DNA"/>
</dbReference>
<dbReference type="SUPFAM" id="SSF51735">
    <property type="entry name" value="NAD(P)-binding Rossmann-fold domains"/>
    <property type="match status" value="1"/>
</dbReference>
<evidence type="ECO:0000313" key="2">
    <source>
        <dbReference type="Proteomes" id="UP001521785"/>
    </source>
</evidence>
<comment type="caution">
    <text evidence="1">The sequence shown here is derived from an EMBL/GenBank/DDBJ whole genome shotgun (WGS) entry which is preliminary data.</text>
</comment>
<evidence type="ECO:0000313" key="1">
    <source>
        <dbReference type="EMBL" id="KAL1599761.1"/>
    </source>
</evidence>
<reference evidence="1 2" key="1">
    <citation type="submission" date="2024-02" db="EMBL/GenBank/DDBJ databases">
        <title>De novo assembly and annotation of 12 fungi associated with fruit tree decline syndrome in Ontario, Canada.</title>
        <authorList>
            <person name="Sulman M."/>
            <person name="Ellouze W."/>
            <person name="Ilyukhin E."/>
        </authorList>
    </citation>
    <scope>NUCLEOTIDE SEQUENCE [LARGE SCALE GENOMIC DNA]</scope>
    <source>
        <strain evidence="1 2">M42-189</strain>
    </source>
</reference>
<sequence>MSSKLIAIVAGVGAGTGAAVARKFAAAYPVVLLARNPDNFKSLAEEINSSGGKAIGISTDVSDSKSVQNAVNAIKQEFGSDVGAAVRFNIPSLETSTKSKQAAIFNASGGFTRAPFLELPEDAFTQSLAVTATGGFLFSKATLPFLLQGVKQKSQHPPSLIFTGATASLKSSAQLSSFSTGKWALRALSQSLAKEFGPQGVHVSHAIIDGVIDIPRTKEWLKDAGPDAKLSADGIANDYWYLHTQPRTNFTWELDLRPAVEKW</sequence>
<dbReference type="PANTHER" id="PTHR43431:SF7">
    <property type="entry name" value="OXIDOREDUCTASE, SHORT CHAIN DEHYDROGENASE_REDUCTASE FAMILY (AFU_ORTHOLOGUE AFUA_5G14000)"/>
    <property type="match status" value="1"/>
</dbReference>
<evidence type="ECO:0008006" key="3">
    <source>
        <dbReference type="Google" id="ProtNLM"/>
    </source>
</evidence>
<dbReference type="InterPro" id="IPR036291">
    <property type="entry name" value="NAD(P)-bd_dom_sf"/>
</dbReference>
<dbReference type="Gene3D" id="3.40.50.720">
    <property type="entry name" value="NAD(P)-binding Rossmann-like Domain"/>
    <property type="match status" value="1"/>
</dbReference>
<name>A0ABR3R5R5_9PLEO</name>
<dbReference type="Proteomes" id="UP001521785">
    <property type="component" value="Unassembled WGS sequence"/>
</dbReference>
<keyword evidence="2" id="KW-1185">Reference proteome</keyword>
<protein>
    <recommendedName>
        <fullName evidence="3">NAD(P)-binding protein</fullName>
    </recommendedName>
</protein>